<organism evidence="2 3">
    <name type="scientific">Trichinella murrelli</name>
    <dbReference type="NCBI Taxonomy" id="144512"/>
    <lineage>
        <taxon>Eukaryota</taxon>
        <taxon>Metazoa</taxon>
        <taxon>Ecdysozoa</taxon>
        <taxon>Nematoda</taxon>
        <taxon>Enoplea</taxon>
        <taxon>Dorylaimia</taxon>
        <taxon>Trichinellida</taxon>
        <taxon>Trichinellidae</taxon>
        <taxon>Trichinella</taxon>
    </lineage>
</organism>
<sequence length="350" mass="39315">MLKARSSSPPRKLVGLIRRLQFFAEELDQICKENVAPGRIEAQLVTTKEIYRRVDRLQEEFQNGLDGEEATTAIAEWAEYRQLPKYGGDVTEFRGFWDRFADSIHKWTGLSDGTKLTYLHGCLIGDALRAISCLSSNGLYKVAVQRLKERFDRPYTAVRKLTLDLLRITTGEWTRGRLPDHIDCHIDTLTEMGKDPRTAEFSLADEKLQSDLAAFQRFIREQAGLMAESHRSIFKIGRNWKPGKASDSSKTKSTTRKPCLLVSALNEDMRQKGVASVQERRIVGGAVSPAPLSGVKPPGPSQERDQKEGKQLRPVRVNLTSGDESGGARRQIIRTRAQSDAGKKVLKLVH</sequence>
<proteinExistence type="predicted"/>
<gene>
    <name evidence="2" type="ORF">T05_5939</name>
</gene>
<feature type="compositionally biased region" description="Basic and acidic residues" evidence="1">
    <location>
        <begin position="302"/>
        <end position="311"/>
    </location>
</feature>
<evidence type="ECO:0000256" key="1">
    <source>
        <dbReference type="SAM" id="MobiDB-lite"/>
    </source>
</evidence>
<dbReference type="EMBL" id="JYDJ01000327">
    <property type="protein sequence ID" value="KRX37098.1"/>
    <property type="molecule type" value="Genomic_DNA"/>
</dbReference>
<name>A0A0V0TDK5_9BILA</name>
<evidence type="ECO:0000313" key="2">
    <source>
        <dbReference type="EMBL" id="KRX37098.1"/>
    </source>
</evidence>
<reference evidence="2 3" key="1">
    <citation type="submission" date="2015-01" db="EMBL/GenBank/DDBJ databases">
        <title>Evolution of Trichinella species and genotypes.</title>
        <authorList>
            <person name="Korhonen P.K."/>
            <person name="Edoardo P."/>
            <person name="Giuseppe L.R."/>
            <person name="Gasser R.B."/>
        </authorList>
    </citation>
    <scope>NUCLEOTIDE SEQUENCE [LARGE SCALE GENOMIC DNA]</scope>
    <source>
        <strain evidence="2">ISS417</strain>
    </source>
</reference>
<protein>
    <submittedName>
        <fullName evidence="2">Uncharacterized protein</fullName>
    </submittedName>
</protein>
<dbReference type="Pfam" id="PF03564">
    <property type="entry name" value="DUF1759"/>
    <property type="match status" value="1"/>
</dbReference>
<dbReference type="InterPro" id="IPR005312">
    <property type="entry name" value="DUF1759"/>
</dbReference>
<dbReference type="Proteomes" id="UP000055048">
    <property type="component" value="Unassembled WGS sequence"/>
</dbReference>
<dbReference type="STRING" id="144512.A0A0V0TDK5"/>
<dbReference type="AlphaFoldDB" id="A0A0V0TDK5"/>
<accession>A0A0V0TDK5</accession>
<keyword evidence="3" id="KW-1185">Reference proteome</keyword>
<comment type="caution">
    <text evidence="2">The sequence shown here is derived from an EMBL/GenBank/DDBJ whole genome shotgun (WGS) entry which is preliminary data.</text>
</comment>
<evidence type="ECO:0000313" key="3">
    <source>
        <dbReference type="Proteomes" id="UP000055048"/>
    </source>
</evidence>
<feature type="region of interest" description="Disordered" evidence="1">
    <location>
        <begin position="272"/>
        <end position="350"/>
    </location>
</feature>